<dbReference type="EC" id="4.1.2.9" evidence="2"/>
<evidence type="ECO:0000313" key="2">
    <source>
        <dbReference type="EMBL" id="BBO34324.1"/>
    </source>
</evidence>
<feature type="domain" description="Xylulose 5-phosphate/Fructose 6-phosphate phosphoketolase N-terminal" evidence="1">
    <location>
        <begin position="7"/>
        <end position="90"/>
    </location>
</feature>
<organism evidence="2 3">
    <name type="scientific">Lacipirellula parvula</name>
    <dbReference type="NCBI Taxonomy" id="2650471"/>
    <lineage>
        <taxon>Bacteria</taxon>
        <taxon>Pseudomonadati</taxon>
        <taxon>Planctomycetota</taxon>
        <taxon>Planctomycetia</taxon>
        <taxon>Pirellulales</taxon>
        <taxon>Lacipirellulaceae</taxon>
        <taxon>Lacipirellula</taxon>
    </lineage>
</organism>
<keyword evidence="2" id="KW-0456">Lyase</keyword>
<dbReference type="GO" id="GO:0050193">
    <property type="term" value="F:phosphoketolase activity"/>
    <property type="evidence" value="ECO:0007669"/>
    <property type="project" value="UniProtKB-EC"/>
</dbReference>
<protein>
    <submittedName>
        <fullName evidence="2">Xylulose-5-phosphate phosphoketolase</fullName>
        <ecNumber evidence="2">4.1.2.22</ecNumber>
        <ecNumber evidence="2">4.1.2.9</ecNumber>
    </submittedName>
</protein>
<dbReference type="EC" id="4.1.2.22" evidence="2"/>
<proteinExistence type="predicted"/>
<evidence type="ECO:0000313" key="3">
    <source>
        <dbReference type="Proteomes" id="UP000326837"/>
    </source>
</evidence>
<dbReference type="Proteomes" id="UP000326837">
    <property type="component" value="Chromosome"/>
</dbReference>
<dbReference type="EMBL" id="AP021861">
    <property type="protein sequence ID" value="BBO34324.1"/>
    <property type="molecule type" value="Genomic_DNA"/>
</dbReference>
<sequence>MTPTDRSDDPVALLDAYWRAANYLSVGQIYLRSNPLLREPLAPEHIKRRLLGHWGTTPGQNFVYAHLNRVINKYALNMIYISGPGHGGPGWWRIPT</sequence>
<dbReference type="InterPro" id="IPR029061">
    <property type="entry name" value="THDP-binding"/>
</dbReference>
<dbReference type="AlphaFoldDB" id="A0A5K7XBX4"/>
<dbReference type="GO" id="GO:0005975">
    <property type="term" value="P:carbohydrate metabolic process"/>
    <property type="evidence" value="ECO:0007669"/>
    <property type="project" value="InterPro"/>
</dbReference>
<dbReference type="KEGG" id="lpav:PLANPX_3936"/>
<accession>A0A5K7XBX4</accession>
<dbReference type="PANTHER" id="PTHR31273">
    <property type="entry name" value="PHOSPHOKETOLASE-RELATED"/>
    <property type="match status" value="1"/>
</dbReference>
<reference evidence="3" key="1">
    <citation type="submission" date="2019-10" db="EMBL/GenBank/DDBJ databases">
        <title>Lacipirellula parvula gen. nov., sp. nov., representing a lineage of planctomycetes widespread in freshwater anoxic habitats, and description of the family Lacipirellulaceae.</title>
        <authorList>
            <person name="Dedysh S.N."/>
            <person name="Kulichevskaya I.S."/>
            <person name="Beletsky A.V."/>
            <person name="Rakitin A.L."/>
            <person name="Mardanov A.V."/>
            <person name="Ivanova A.A."/>
            <person name="Saltykova V.X."/>
            <person name="Rijpstra W.I.C."/>
            <person name="Sinninghe Damste J.S."/>
            <person name="Ravin N.V."/>
        </authorList>
    </citation>
    <scope>NUCLEOTIDE SEQUENCE [LARGE SCALE GENOMIC DNA]</scope>
    <source>
        <strain evidence="3">PX69</strain>
    </source>
</reference>
<dbReference type="SUPFAM" id="SSF52518">
    <property type="entry name" value="Thiamin diphosphate-binding fold (THDP-binding)"/>
    <property type="match status" value="1"/>
</dbReference>
<gene>
    <name evidence="2" type="ORF">PLANPX_3936</name>
</gene>
<dbReference type="GO" id="GO:0047905">
    <property type="term" value="F:fructose-6-phosphate phosphoketolase activity"/>
    <property type="evidence" value="ECO:0007669"/>
    <property type="project" value="UniProtKB-EC"/>
</dbReference>
<dbReference type="InterPro" id="IPR018970">
    <property type="entry name" value="Xul5P/Fru6P_PKetolase_N"/>
</dbReference>
<dbReference type="PANTHER" id="PTHR31273:SF0">
    <property type="entry name" value="PHOSPHOKETOLASE-RELATED"/>
    <property type="match status" value="1"/>
</dbReference>
<evidence type="ECO:0000259" key="1">
    <source>
        <dbReference type="Pfam" id="PF09364"/>
    </source>
</evidence>
<dbReference type="Gene3D" id="3.40.50.970">
    <property type="match status" value="1"/>
</dbReference>
<keyword evidence="3" id="KW-1185">Reference proteome</keyword>
<name>A0A5K7XBX4_9BACT</name>
<dbReference type="InterPro" id="IPR005593">
    <property type="entry name" value="Xul5P/Fru6P_PKetolase"/>
</dbReference>
<dbReference type="Pfam" id="PF09364">
    <property type="entry name" value="XFP_N"/>
    <property type="match status" value="1"/>
</dbReference>